<organism evidence="1 2">
    <name type="scientific">Phyllostomus discolor</name>
    <name type="common">pale spear-nosed bat</name>
    <dbReference type="NCBI Taxonomy" id="89673"/>
    <lineage>
        <taxon>Eukaryota</taxon>
        <taxon>Metazoa</taxon>
        <taxon>Chordata</taxon>
        <taxon>Craniata</taxon>
        <taxon>Vertebrata</taxon>
        <taxon>Euteleostomi</taxon>
        <taxon>Mammalia</taxon>
        <taxon>Eutheria</taxon>
        <taxon>Laurasiatheria</taxon>
        <taxon>Chiroptera</taxon>
        <taxon>Yangochiroptera</taxon>
        <taxon>Phyllostomidae</taxon>
        <taxon>Phyllostominae</taxon>
        <taxon>Phyllostomus</taxon>
    </lineage>
</organism>
<evidence type="ECO:0000313" key="2">
    <source>
        <dbReference type="Proteomes" id="UP000664940"/>
    </source>
</evidence>
<gene>
    <name evidence="1" type="ORF">HJG60_011511</name>
</gene>
<evidence type="ECO:0000313" key="1">
    <source>
        <dbReference type="EMBL" id="KAF6099774.1"/>
    </source>
</evidence>
<reference evidence="1 2" key="1">
    <citation type="journal article" date="2020" name="Nature">
        <title>Six reference-quality genomes reveal evolution of bat adaptations.</title>
        <authorList>
            <person name="Jebb D."/>
            <person name="Huang Z."/>
            <person name="Pippel M."/>
            <person name="Hughes G.M."/>
            <person name="Lavrichenko K."/>
            <person name="Devanna P."/>
            <person name="Winkler S."/>
            <person name="Jermiin L.S."/>
            <person name="Skirmuntt E.C."/>
            <person name="Katzourakis A."/>
            <person name="Burkitt-Gray L."/>
            <person name="Ray D.A."/>
            <person name="Sullivan K.A.M."/>
            <person name="Roscito J.G."/>
            <person name="Kirilenko B.M."/>
            <person name="Davalos L.M."/>
            <person name="Corthals A.P."/>
            <person name="Power M.L."/>
            <person name="Jones G."/>
            <person name="Ransome R.D."/>
            <person name="Dechmann D.K.N."/>
            <person name="Locatelli A.G."/>
            <person name="Puechmaille S.J."/>
            <person name="Fedrigo O."/>
            <person name="Jarvis E.D."/>
            <person name="Hiller M."/>
            <person name="Vernes S.C."/>
            <person name="Myers E.W."/>
            <person name="Teeling E.C."/>
        </authorList>
    </citation>
    <scope>NUCLEOTIDE SEQUENCE [LARGE SCALE GENOMIC DNA]</scope>
    <source>
        <strain evidence="1">Bat1K_MPI-CBG_1</strain>
    </source>
</reference>
<comment type="caution">
    <text evidence="1">The sequence shown here is derived from an EMBL/GenBank/DDBJ whole genome shotgun (WGS) entry which is preliminary data.</text>
</comment>
<accession>A0A833ZTV0</accession>
<proteinExistence type="predicted"/>
<dbReference type="EMBL" id="JABVXQ010000007">
    <property type="protein sequence ID" value="KAF6099774.1"/>
    <property type="molecule type" value="Genomic_DNA"/>
</dbReference>
<sequence>MIIMVKNFIIKIITSLVKVQMLHQGVNTPLEKEVILLSFQEFPPPPAPIPPRGLVLTAPCPHRVAGVSARARQGEGRLPAGLSPWLTAKGRMQTPAQMERHLHTFYIIYKETSIPGNMISTPKALSD</sequence>
<dbReference type="Proteomes" id="UP000664940">
    <property type="component" value="Unassembled WGS sequence"/>
</dbReference>
<protein>
    <submittedName>
        <fullName evidence="1">Uncharacterized protein</fullName>
    </submittedName>
</protein>
<dbReference type="AlphaFoldDB" id="A0A833ZTV0"/>
<name>A0A833ZTV0_9CHIR</name>